<name>A0A512B9V9_9BACT</name>
<dbReference type="OrthoDB" id="1045432at2"/>
<dbReference type="EMBL" id="BJYT01000004">
    <property type="protein sequence ID" value="GEO08723.1"/>
    <property type="molecule type" value="Genomic_DNA"/>
</dbReference>
<keyword evidence="3" id="KW-1185">Reference proteome</keyword>
<dbReference type="Proteomes" id="UP000321513">
    <property type="component" value="Unassembled WGS sequence"/>
</dbReference>
<proteinExistence type="predicted"/>
<dbReference type="Pfam" id="PF03837">
    <property type="entry name" value="RecT"/>
    <property type="match status" value="1"/>
</dbReference>
<gene>
    <name evidence="2" type="ORF">SAE01_12190</name>
</gene>
<feature type="region of interest" description="Disordered" evidence="1">
    <location>
        <begin position="267"/>
        <end position="312"/>
    </location>
</feature>
<dbReference type="GO" id="GO:0006259">
    <property type="term" value="P:DNA metabolic process"/>
    <property type="evidence" value="ECO:0007669"/>
    <property type="project" value="InterPro"/>
</dbReference>
<dbReference type="AlphaFoldDB" id="A0A512B9V9"/>
<dbReference type="InterPro" id="IPR018330">
    <property type="entry name" value="RecT_fam"/>
</dbReference>
<dbReference type="InterPro" id="IPR004590">
    <property type="entry name" value="ssDNA_annealing_RecT"/>
</dbReference>
<feature type="compositionally biased region" description="Low complexity" evidence="1">
    <location>
        <begin position="273"/>
        <end position="292"/>
    </location>
</feature>
<evidence type="ECO:0008006" key="4">
    <source>
        <dbReference type="Google" id="ProtNLM"/>
    </source>
</evidence>
<comment type="caution">
    <text evidence="2">The sequence shown here is derived from an EMBL/GenBank/DDBJ whole genome shotgun (WGS) entry which is preliminary data.</text>
</comment>
<evidence type="ECO:0000313" key="2">
    <source>
        <dbReference type="EMBL" id="GEO08723.1"/>
    </source>
</evidence>
<accession>A0A512B9V9</accession>
<reference evidence="2 3" key="1">
    <citation type="submission" date="2019-07" db="EMBL/GenBank/DDBJ databases">
        <title>Whole genome shotgun sequence of Segetibacter aerophilus NBRC 106135.</title>
        <authorList>
            <person name="Hosoyama A."/>
            <person name="Uohara A."/>
            <person name="Ohji S."/>
            <person name="Ichikawa N."/>
        </authorList>
    </citation>
    <scope>NUCLEOTIDE SEQUENCE [LARGE SCALE GENOMIC DNA]</scope>
    <source>
        <strain evidence="2 3">NBRC 106135</strain>
    </source>
</reference>
<dbReference type="RefSeq" id="WP_147202791.1">
    <property type="nucleotide sequence ID" value="NZ_BJYT01000004.1"/>
</dbReference>
<evidence type="ECO:0000256" key="1">
    <source>
        <dbReference type="SAM" id="MobiDB-lite"/>
    </source>
</evidence>
<sequence length="312" mass="34531">METTQVQQQPQVNYNLATKPETIVETTLRRVAQMQNDGELKLPQNYSAPNALRAAWLILQEAKNMDKRPVLEVCTKESIAYALLNMVLQGLNPIKRQCSFIAYGNKLNLQREYQGTIAIAKRVGLKSVVANAIFDGDEFTYEVGEDGRKKVTKHVQSIDSLGNAIKGAYAIVTMSDGTTNVEVMNMRQIQQAWQQGPTKGQSPAHKNFPDQMACKTVIGRSLKTIINSSDDAALFEDDEPLTDVHTANVQNTIEENGNKTEIGFDEDMHSLDQEQPAQEPEQQPEGQLSQQQTTPATVDHGGTNGTQIKAPF</sequence>
<organism evidence="2 3">
    <name type="scientific">Segetibacter aerophilus</name>
    <dbReference type="NCBI Taxonomy" id="670293"/>
    <lineage>
        <taxon>Bacteria</taxon>
        <taxon>Pseudomonadati</taxon>
        <taxon>Bacteroidota</taxon>
        <taxon>Chitinophagia</taxon>
        <taxon>Chitinophagales</taxon>
        <taxon>Chitinophagaceae</taxon>
        <taxon>Segetibacter</taxon>
    </lineage>
</organism>
<dbReference type="NCBIfam" id="TIGR00616">
    <property type="entry name" value="rect"/>
    <property type="match status" value="1"/>
</dbReference>
<dbReference type="GO" id="GO:0003677">
    <property type="term" value="F:DNA binding"/>
    <property type="evidence" value="ECO:0007669"/>
    <property type="project" value="InterPro"/>
</dbReference>
<protein>
    <recommendedName>
        <fullName evidence="4">Recombinase RecT</fullName>
    </recommendedName>
</protein>
<evidence type="ECO:0000313" key="3">
    <source>
        <dbReference type="Proteomes" id="UP000321513"/>
    </source>
</evidence>